<keyword evidence="1" id="KW-0175">Coiled coil</keyword>
<dbReference type="OrthoDB" id="547161at2759"/>
<keyword evidence="4" id="KW-1185">Reference proteome</keyword>
<dbReference type="EMBL" id="LSYV01000011">
    <property type="protein sequence ID" value="KXZ52038.1"/>
    <property type="molecule type" value="Genomic_DNA"/>
</dbReference>
<evidence type="ECO:0000313" key="4">
    <source>
        <dbReference type="Proteomes" id="UP000075714"/>
    </source>
</evidence>
<organism evidence="3 4">
    <name type="scientific">Gonium pectorale</name>
    <name type="common">Green alga</name>
    <dbReference type="NCBI Taxonomy" id="33097"/>
    <lineage>
        <taxon>Eukaryota</taxon>
        <taxon>Viridiplantae</taxon>
        <taxon>Chlorophyta</taxon>
        <taxon>core chlorophytes</taxon>
        <taxon>Chlorophyceae</taxon>
        <taxon>CS clade</taxon>
        <taxon>Chlamydomonadales</taxon>
        <taxon>Volvocaceae</taxon>
        <taxon>Gonium</taxon>
    </lineage>
</organism>
<reference evidence="4" key="1">
    <citation type="journal article" date="2016" name="Nat. Commun.">
        <title>The Gonium pectorale genome demonstrates co-option of cell cycle regulation during the evolution of multicellularity.</title>
        <authorList>
            <person name="Hanschen E.R."/>
            <person name="Marriage T.N."/>
            <person name="Ferris P.J."/>
            <person name="Hamaji T."/>
            <person name="Toyoda A."/>
            <person name="Fujiyama A."/>
            <person name="Neme R."/>
            <person name="Noguchi H."/>
            <person name="Minakuchi Y."/>
            <person name="Suzuki M."/>
            <person name="Kawai-Toyooka H."/>
            <person name="Smith D.R."/>
            <person name="Sparks H."/>
            <person name="Anderson J."/>
            <person name="Bakaric R."/>
            <person name="Luria V."/>
            <person name="Karger A."/>
            <person name="Kirschner M.W."/>
            <person name="Durand P.M."/>
            <person name="Michod R.E."/>
            <person name="Nozaki H."/>
            <person name="Olson B.J."/>
        </authorList>
    </citation>
    <scope>NUCLEOTIDE SEQUENCE [LARGE SCALE GENOMIC DNA]</scope>
    <source>
        <strain evidence="4">NIES-2863</strain>
    </source>
</reference>
<dbReference type="AlphaFoldDB" id="A0A150GQM4"/>
<proteinExistence type="predicted"/>
<evidence type="ECO:0000256" key="2">
    <source>
        <dbReference type="SAM" id="MobiDB-lite"/>
    </source>
</evidence>
<evidence type="ECO:0000256" key="1">
    <source>
        <dbReference type="SAM" id="Coils"/>
    </source>
</evidence>
<evidence type="ECO:0000313" key="3">
    <source>
        <dbReference type="EMBL" id="KXZ52038.1"/>
    </source>
</evidence>
<feature type="region of interest" description="Disordered" evidence="2">
    <location>
        <begin position="92"/>
        <end position="112"/>
    </location>
</feature>
<dbReference type="Proteomes" id="UP000075714">
    <property type="component" value="Unassembled WGS sequence"/>
</dbReference>
<name>A0A150GQM4_GONPE</name>
<gene>
    <name evidence="3" type="ORF">GPECTOR_10g1061</name>
</gene>
<comment type="caution">
    <text evidence="3">The sequence shown here is derived from an EMBL/GenBank/DDBJ whole genome shotgun (WGS) entry which is preliminary data.</text>
</comment>
<feature type="coiled-coil region" evidence="1">
    <location>
        <begin position="1"/>
        <end position="28"/>
    </location>
</feature>
<accession>A0A150GQM4</accession>
<protein>
    <submittedName>
        <fullName evidence="3">Uncharacterized protein</fullName>
    </submittedName>
</protein>
<feature type="compositionally biased region" description="Low complexity" evidence="2">
    <location>
        <begin position="361"/>
        <end position="383"/>
    </location>
</feature>
<feature type="region of interest" description="Disordered" evidence="2">
    <location>
        <begin position="356"/>
        <end position="383"/>
    </location>
</feature>
<sequence>MLDLQKKLDTLLQEHAVVEAENTRLKTRLRVLEAVLPVRERAARLAQQQPARPPRSKEDQVLASLLDMAVAPSSCCGTSSPRRVADVDFERKSGDEDGLAASPEHGASPDPGPCNSGVVCSSYCCGAGEPTGATASAPAHPHNETEARWIEAWRTWIREAALLLQAHDARPNEMYVKRLDEAFLKLKAEVVYLGLKHPELVCNMRQVNMETGMEREVPPEGFWSVVAAGMKLTPTQIAECRSALGLYRERMAVVLSERRGLASQLSCCLGALQLEEADGRALPGSQRREQLTLEAEEVAHALDANVATEGHTTSLARDLLGSSLFSRVQTARASVLSYPYFPDALAIITTAVMEAEAEPQPASSGGAGAATTAPSSTTGDAKA</sequence>